<dbReference type="AlphaFoldDB" id="A0A1H5IBW8"/>
<dbReference type="Proteomes" id="UP000183114">
    <property type="component" value="Unassembled WGS sequence"/>
</dbReference>
<evidence type="ECO:0000313" key="1">
    <source>
        <dbReference type="EMBL" id="SEE37675.1"/>
    </source>
</evidence>
<dbReference type="RefSeq" id="WP_235865027.1">
    <property type="nucleotide sequence ID" value="NZ_FNTF01000002.1"/>
</dbReference>
<name>A0A1H5IBW8_9PSED</name>
<organism evidence="1 2">
    <name type="scientific">Pseudomonas frederiksbergensis</name>
    <dbReference type="NCBI Taxonomy" id="104087"/>
    <lineage>
        <taxon>Bacteria</taxon>
        <taxon>Pseudomonadati</taxon>
        <taxon>Pseudomonadota</taxon>
        <taxon>Gammaproteobacteria</taxon>
        <taxon>Pseudomonadales</taxon>
        <taxon>Pseudomonadaceae</taxon>
        <taxon>Pseudomonas</taxon>
    </lineage>
</organism>
<proteinExistence type="predicted"/>
<gene>
    <name evidence="1" type="ORF">SAMN04490185_5597</name>
</gene>
<reference evidence="1 2" key="1">
    <citation type="submission" date="2016-10" db="EMBL/GenBank/DDBJ databases">
        <authorList>
            <person name="de Groot N.N."/>
        </authorList>
    </citation>
    <scope>NUCLEOTIDE SEQUENCE [LARGE SCALE GENOMIC DNA]</scope>
    <source>
        <strain evidence="1 2">BS3655</strain>
    </source>
</reference>
<protein>
    <submittedName>
        <fullName evidence="1">Uncharacterized protein</fullName>
    </submittedName>
</protein>
<dbReference type="EMBL" id="FNTF01000002">
    <property type="protein sequence ID" value="SEE37675.1"/>
    <property type="molecule type" value="Genomic_DNA"/>
</dbReference>
<sequence length="283" mass="31443">MTALQEWETPILDNAPSLCFASRHFARALAIIALALAAGGCVFAPAESFTLQADVPADFRVKVDAYYEPATGETCEAPPRQRGEVAPNRKFFTSEYQSIARTAEFQVPLTTRPGGCPLVLSSLRLNLDAKWGARWSDIGGDFASLSFYDELADDRPDFPATGVQAFQGQCQWLFRTVGPERAIIKILHCRAVDANGQMMKRMAGGVLQRDQLPGRTVRMVFGMAAEERPFGRDAWIRFPQGWKRCLGESLEDQDAFCRGNTTDFKSFKMSDGRECTVYPNCTE</sequence>
<evidence type="ECO:0000313" key="2">
    <source>
        <dbReference type="Proteomes" id="UP000183114"/>
    </source>
</evidence>
<accession>A0A1H5IBW8</accession>